<evidence type="ECO:0000256" key="9">
    <source>
        <dbReference type="ARBA" id="ARBA00023310"/>
    </source>
</evidence>
<keyword evidence="9 13" id="KW-0066">ATP synthesis</keyword>
<dbReference type="GO" id="GO:0045259">
    <property type="term" value="C:proton-transporting ATP synthase complex"/>
    <property type="evidence" value="ECO:0007669"/>
    <property type="project" value="UniProtKB-KW"/>
</dbReference>
<organism evidence="16 17">
    <name type="scientific">Bombella intestini</name>
    <dbReference type="NCBI Taxonomy" id="1539051"/>
    <lineage>
        <taxon>Bacteria</taxon>
        <taxon>Pseudomonadati</taxon>
        <taxon>Pseudomonadota</taxon>
        <taxon>Alphaproteobacteria</taxon>
        <taxon>Acetobacterales</taxon>
        <taxon>Acetobacteraceae</taxon>
        <taxon>Bombella</taxon>
    </lineage>
</organism>
<dbReference type="RefSeq" id="WP_077396916.1">
    <property type="nucleotide sequence ID" value="NZ_JATM01000004.1"/>
</dbReference>
<proteinExistence type="inferred from homology"/>
<evidence type="ECO:0000256" key="12">
    <source>
        <dbReference type="ARBA" id="ARBA00037847"/>
    </source>
</evidence>
<evidence type="ECO:0000313" key="17">
    <source>
        <dbReference type="Proteomes" id="UP000200980"/>
    </source>
</evidence>
<dbReference type="PANTHER" id="PTHR33445:SF1">
    <property type="entry name" value="ATP SYNTHASE SUBUNIT B"/>
    <property type="match status" value="1"/>
</dbReference>
<keyword evidence="13" id="KW-1003">Cell membrane</keyword>
<keyword evidence="7 13" id="KW-0406">Ion transport</keyword>
<evidence type="ECO:0000256" key="5">
    <source>
        <dbReference type="ARBA" id="ARBA00022781"/>
    </source>
</evidence>
<comment type="subunit">
    <text evidence="13">F-type ATPases have 2 components, F(1) - the catalytic core - and F(0) - the membrane proton channel. F(1) has five subunits: alpha(3), beta(3), gamma(1), delta(1), epsilon(1). F(0) has three main subunits: a(1), b(2) and c(10-14). The alpha and beta chains form an alternating ring which encloses part of the gamma chain. F(1) is attached to F(0) by a central stalk formed by the gamma and epsilon chains, while a peripheral stalk is formed by the delta and b chains.</text>
</comment>
<dbReference type="HAMAP" id="MF_01398">
    <property type="entry name" value="ATP_synth_b_bprime"/>
    <property type="match status" value="1"/>
</dbReference>
<evidence type="ECO:0000256" key="14">
    <source>
        <dbReference type="RuleBase" id="RU003848"/>
    </source>
</evidence>
<evidence type="ECO:0000256" key="7">
    <source>
        <dbReference type="ARBA" id="ARBA00023065"/>
    </source>
</evidence>
<dbReference type="PANTHER" id="PTHR33445">
    <property type="entry name" value="ATP SYNTHASE SUBUNIT B', CHLOROPLASTIC"/>
    <property type="match status" value="1"/>
</dbReference>
<comment type="subcellular location">
    <subcellularLocation>
        <location evidence="13">Cell membrane</location>
        <topology evidence="13">Single-pass membrane protein</topology>
    </subcellularLocation>
    <subcellularLocation>
        <location evidence="12">Endomembrane system</location>
        <topology evidence="12">Single-pass membrane protein</topology>
    </subcellularLocation>
</comment>
<dbReference type="GO" id="GO:0012505">
    <property type="term" value="C:endomembrane system"/>
    <property type="evidence" value="ECO:0007669"/>
    <property type="project" value="UniProtKB-SubCell"/>
</dbReference>
<comment type="function">
    <text evidence="11">Component of the F(0) channel, it forms part of the peripheral stalk, linking F(1) to F(0). The b'-subunit is a diverged and duplicated form of b found in plants and photosynthetic bacteria.</text>
</comment>
<comment type="function">
    <text evidence="10 13">F(1)F(0) ATP synthase produces ATP from ADP in the presence of a proton or sodium gradient. F-type ATPases consist of two structural domains, F(1) containing the extramembraneous catalytic core and F(0) containing the membrane proton channel, linked together by a central stalk and a peripheral stalk. During catalysis, ATP synthesis in the catalytic domain of F(1) is coupled via a rotary mechanism of the central stalk subunits to proton translocation.</text>
</comment>
<keyword evidence="6 13" id="KW-1133">Transmembrane helix</keyword>
<feature type="transmembrane region" description="Helical" evidence="13">
    <location>
        <begin position="6"/>
        <end position="25"/>
    </location>
</feature>
<feature type="coiled-coil region" evidence="15">
    <location>
        <begin position="29"/>
        <end position="106"/>
    </location>
</feature>
<evidence type="ECO:0000256" key="6">
    <source>
        <dbReference type="ARBA" id="ARBA00022989"/>
    </source>
</evidence>
<evidence type="ECO:0000256" key="2">
    <source>
        <dbReference type="ARBA" id="ARBA00022448"/>
    </source>
</evidence>
<dbReference type="EMBL" id="JATM01000004">
    <property type="protein sequence ID" value="OOL17873.1"/>
    <property type="molecule type" value="Genomic_DNA"/>
</dbReference>
<dbReference type="Pfam" id="PF00430">
    <property type="entry name" value="ATP-synt_B"/>
    <property type="match status" value="1"/>
</dbReference>
<dbReference type="STRING" id="1539051.AL01_07910"/>
<evidence type="ECO:0000256" key="13">
    <source>
        <dbReference type="HAMAP-Rule" id="MF_01398"/>
    </source>
</evidence>
<reference evidence="16 17" key="1">
    <citation type="journal article" date="2016" name="PLoS ONE">
        <title>Whole-Genome Sequence Analysis of Bombella intestini LMG 28161T, a Novel Acetic Acid Bacterium Isolated from the Crop of a Red-Tailed Bumble Bee, Bombus lapidarius.</title>
        <authorList>
            <person name="Li L."/>
            <person name="Illeghems K."/>
            <person name="Van Kerrebroeck S."/>
            <person name="Borremans W."/>
            <person name="Cleenwerck I."/>
            <person name="Smagghe G."/>
            <person name="De Vuyst L."/>
            <person name="Vandamme P."/>
        </authorList>
    </citation>
    <scope>NUCLEOTIDE SEQUENCE [LARGE SCALE GENOMIC DNA]</scope>
    <source>
        <strain evidence="16 17">R-52487</strain>
    </source>
</reference>
<evidence type="ECO:0000256" key="4">
    <source>
        <dbReference type="ARBA" id="ARBA00022692"/>
    </source>
</evidence>
<protein>
    <recommendedName>
        <fullName evidence="13">ATP synthase subunit b</fullName>
    </recommendedName>
    <alternativeName>
        <fullName evidence="13">ATP synthase F(0) sector subunit b</fullName>
    </alternativeName>
    <alternativeName>
        <fullName evidence="13">ATPase subunit I</fullName>
    </alternativeName>
    <alternativeName>
        <fullName evidence="13">F-type ATPase subunit b</fullName>
        <shortName evidence="13">F-ATPase subunit b</shortName>
    </alternativeName>
</protein>
<comment type="caution">
    <text evidence="16">The sequence shown here is derived from an EMBL/GenBank/DDBJ whole genome shotgun (WGS) entry which is preliminary data.</text>
</comment>
<dbReference type="CDD" id="cd06503">
    <property type="entry name" value="ATP-synt_Fo_b"/>
    <property type="match status" value="1"/>
</dbReference>
<evidence type="ECO:0000256" key="15">
    <source>
        <dbReference type="SAM" id="Coils"/>
    </source>
</evidence>
<name>A0A1S8GPB2_9PROT</name>
<dbReference type="AlphaFoldDB" id="A0A1S8GPB2"/>
<gene>
    <name evidence="13" type="primary">atpF</name>
    <name evidence="16" type="ORF">AL01_07910</name>
</gene>
<keyword evidence="15" id="KW-0175">Coiled coil</keyword>
<evidence type="ECO:0000256" key="11">
    <source>
        <dbReference type="ARBA" id="ARBA00025614"/>
    </source>
</evidence>
<evidence type="ECO:0000256" key="10">
    <source>
        <dbReference type="ARBA" id="ARBA00025198"/>
    </source>
</evidence>
<comment type="similarity">
    <text evidence="1 13 14">Belongs to the ATPase B chain family.</text>
</comment>
<dbReference type="OrthoDB" id="7283197at2"/>
<dbReference type="GO" id="GO:0005886">
    <property type="term" value="C:plasma membrane"/>
    <property type="evidence" value="ECO:0007669"/>
    <property type="project" value="UniProtKB-SubCell"/>
</dbReference>
<accession>A0A1S8GPB2</accession>
<evidence type="ECO:0000313" key="16">
    <source>
        <dbReference type="EMBL" id="OOL17873.1"/>
    </source>
</evidence>
<sequence>MFHEPRFWTALAFVLFFVIFGRKIWGGIASKLDGRADEVRKNLDEATRLRREAEQMLEDSRRDHSRAQEEAQALIAKSNEEAQKLRAQAESDAAELVARHEKMARERIEAAEKMALRDIRREAAALALAAAKDVLSKKLAEDPDLANKLINNGLEALPHAFGDKAA</sequence>
<dbReference type="InterPro" id="IPR050059">
    <property type="entry name" value="ATP_synthase_B_chain"/>
</dbReference>
<dbReference type="InterPro" id="IPR002146">
    <property type="entry name" value="ATP_synth_b/b'su_bac/chlpt"/>
</dbReference>
<evidence type="ECO:0000256" key="8">
    <source>
        <dbReference type="ARBA" id="ARBA00023136"/>
    </source>
</evidence>
<evidence type="ECO:0000256" key="1">
    <source>
        <dbReference type="ARBA" id="ARBA00005513"/>
    </source>
</evidence>
<keyword evidence="5 13" id="KW-0375">Hydrogen ion transport</keyword>
<keyword evidence="3 13" id="KW-0138">CF(0)</keyword>
<dbReference type="GO" id="GO:0046933">
    <property type="term" value="F:proton-transporting ATP synthase activity, rotational mechanism"/>
    <property type="evidence" value="ECO:0007669"/>
    <property type="project" value="UniProtKB-UniRule"/>
</dbReference>
<keyword evidence="8 13" id="KW-0472">Membrane</keyword>
<evidence type="ECO:0000256" key="3">
    <source>
        <dbReference type="ARBA" id="ARBA00022547"/>
    </source>
</evidence>
<dbReference type="GO" id="GO:0046961">
    <property type="term" value="F:proton-transporting ATPase activity, rotational mechanism"/>
    <property type="evidence" value="ECO:0007669"/>
    <property type="project" value="TreeGrafter"/>
</dbReference>
<keyword evidence="17" id="KW-1185">Reference proteome</keyword>
<keyword evidence="4 13" id="KW-0812">Transmembrane</keyword>
<dbReference type="Proteomes" id="UP000200980">
    <property type="component" value="Unassembled WGS sequence"/>
</dbReference>
<keyword evidence="2 13" id="KW-0813">Transport</keyword>